<sequence length="120" mass="12871">MTTIFGNFSINVTADFSDENSAYASSITSKPPTNCVLLAKVSISEIRTALPVGLFGVVMNVKVGRRDSICTAAASLSRVKSLRRVPSIHGVAVTFAIKGCIEYEGVKPRADLRPKARKID</sequence>
<evidence type="ECO:0000313" key="1">
    <source>
        <dbReference type="EMBL" id="CAB4371641.1"/>
    </source>
</evidence>
<reference evidence="1" key="1">
    <citation type="submission" date="2020-05" db="EMBL/GenBank/DDBJ databases">
        <authorList>
            <person name="Chiriac C."/>
            <person name="Salcher M."/>
            <person name="Ghai R."/>
            <person name="Kavagutti S V."/>
        </authorList>
    </citation>
    <scope>NUCLEOTIDE SEQUENCE</scope>
</reference>
<proteinExistence type="predicted"/>
<dbReference type="EMBL" id="CAEUNI010000051">
    <property type="protein sequence ID" value="CAB4371641.1"/>
    <property type="molecule type" value="Genomic_DNA"/>
</dbReference>
<gene>
    <name evidence="1" type="ORF">UFOPK4182_00581</name>
</gene>
<name>A0A6J6AMT6_9ZZZZ</name>
<protein>
    <submittedName>
        <fullName evidence="1">Unannotated protein</fullName>
    </submittedName>
</protein>
<dbReference type="AlphaFoldDB" id="A0A6J6AMT6"/>
<organism evidence="1">
    <name type="scientific">freshwater metagenome</name>
    <dbReference type="NCBI Taxonomy" id="449393"/>
    <lineage>
        <taxon>unclassified sequences</taxon>
        <taxon>metagenomes</taxon>
        <taxon>ecological metagenomes</taxon>
    </lineage>
</organism>
<accession>A0A6J6AMT6</accession>